<keyword evidence="10" id="KW-0413">Isomerase</keyword>
<dbReference type="Pfam" id="PF00725">
    <property type="entry name" value="3HCDH"/>
    <property type="match status" value="1"/>
</dbReference>
<evidence type="ECO:0000256" key="7">
    <source>
        <dbReference type="ARBA" id="ARBA00023027"/>
    </source>
</evidence>
<evidence type="ECO:0000256" key="6">
    <source>
        <dbReference type="ARBA" id="ARBA00023002"/>
    </source>
</evidence>
<proteinExistence type="inferred from homology"/>
<comment type="caution">
    <text evidence="17">The sequence shown here is derived from an EMBL/GenBank/DDBJ whole genome shotgun (WGS) entry which is preliminary data.</text>
</comment>
<evidence type="ECO:0000259" key="16">
    <source>
        <dbReference type="Pfam" id="PF02737"/>
    </source>
</evidence>
<comment type="subcellular location">
    <subcellularLocation>
        <location evidence="1">Peroxisome</location>
    </subcellularLocation>
</comment>
<dbReference type="InterPro" id="IPR006108">
    <property type="entry name" value="3HC_DH_C"/>
</dbReference>
<evidence type="ECO:0000256" key="10">
    <source>
        <dbReference type="ARBA" id="ARBA00023235"/>
    </source>
</evidence>
<keyword evidence="8" id="KW-0443">Lipid metabolism</keyword>
<evidence type="ECO:0000259" key="15">
    <source>
        <dbReference type="Pfam" id="PF00725"/>
    </source>
</evidence>
<dbReference type="GO" id="GO:0070403">
    <property type="term" value="F:NAD+ binding"/>
    <property type="evidence" value="ECO:0007669"/>
    <property type="project" value="InterPro"/>
</dbReference>
<dbReference type="Pfam" id="PF02737">
    <property type="entry name" value="3HCDH_N"/>
    <property type="match status" value="1"/>
</dbReference>
<comment type="similarity">
    <text evidence="3">In the N-terminal section; belongs to the enoyl-CoA hydratase/isomerase family.</text>
</comment>
<evidence type="ECO:0000256" key="13">
    <source>
        <dbReference type="ARBA" id="ARBA00049556"/>
    </source>
</evidence>
<dbReference type="InterPro" id="IPR018376">
    <property type="entry name" value="Enoyl-CoA_hyd/isom_CS"/>
</dbReference>
<dbReference type="SUPFAM" id="SSF48179">
    <property type="entry name" value="6-phosphogluconate dehydrogenase C-terminal domain-like"/>
    <property type="match status" value="2"/>
</dbReference>
<comment type="pathway">
    <text evidence="2">Lipid metabolism; fatty acid beta-oxidation.</text>
</comment>
<keyword evidence="9" id="KW-0576">Peroxisome</keyword>
<evidence type="ECO:0000256" key="1">
    <source>
        <dbReference type="ARBA" id="ARBA00004275"/>
    </source>
</evidence>
<dbReference type="InterPro" id="IPR036291">
    <property type="entry name" value="NAD(P)-bd_dom_sf"/>
</dbReference>
<keyword evidence="6 17" id="KW-0560">Oxidoreductase</keyword>
<dbReference type="EMBL" id="JACIDU010000023">
    <property type="protein sequence ID" value="MBB4105549.1"/>
    <property type="molecule type" value="Genomic_DNA"/>
</dbReference>
<evidence type="ECO:0000256" key="12">
    <source>
        <dbReference type="ARBA" id="ARBA00023268"/>
    </source>
</evidence>
<evidence type="ECO:0000256" key="9">
    <source>
        <dbReference type="ARBA" id="ARBA00023140"/>
    </source>
</evidence>
<keyword evidence="12" id="KW-0511">Multifunctional enzyme</keyword>
<dbReference type="InterPro" id="IPR006176">
    <property type="entry name" value="3-OHacyl-CoA_DH_NAD-bd"/>
</dbReference>
<feature type="domain" description="3-hydroxyacyl-CoA dehydrogenase NAD binding" evidence="16">
    <location>
        <begin position="303"/>
        <end position="479"/>
    </location>
</feature>
<dbReference type="RefSeq" id="WP_183795120.1">
    <property type="nucleotide sequence ID" value="NZ_JACIDU010000023.1"/>
</dbReference>
<comment type="similarity">
    <text evidence="14">Belongs to the enoyl-CoA hydratase/isomerase family.</text>
</comment>
<dbReference type="InterPro" id="IPR001753">
    <property type="entry name" value="Enoyl-CoA_hydra/iso"/>
</dbReference>
<keyword evidence="4" id="KW-0276">Fatty acid metabolism</keyword>
<evidence type="ECO:0000313" key="18">
    <source>
        <dbReference type="Proteomes" id="UP000584824"/>
    </source>
</evidence>
<evidence type="ECO:0000313" key="17">
    <source>
        <dbReference type="EMBL" id="MBB4105549.1"/>
    </source>
</evidence>
<organism evidence="17 18">
    <name type="scientific">Allorhizobium borbori</name>
    <dbReference type="NCBI Taxonomy" id="485907"/>
    <lineage>
        <taxon>Bacteria</taxon>
        <taxon>Pseudomonadati</taxon>
        <taxon>Pseudomonadota</taxon>
        <taxon>Alphaproteobacteria</taxon>
        <taxon>Hyphomicrobiales</taxon>
        <taxon>Rhizobiaceae</taxon>
        <taxon>Rhizobium/Agrobacterium group</taxon>
        <taxon>Allorhizobium</taxon>
    </lineage>
</organism>
<dbReference type="GO" id="GO:0006635">
    <property type="term" value="P:fatty acid beta-oxidation"/>
    <property type="evidence" value="ECO:0007669"/>
    <property type="project" value="UniProtKB-UniPathway"/>
</dbReference>
<dbReference type="GO" id="GO:0003857">
    <property type="term" value="F:(3S)-3-hydroxyacyl-CoA dehydrogenase (NAD+) activity"/>
    <property type="evidence" value="ECO:0007669"/>
    <property type="project" value="UniProtKB-EC"/>
</dbReference>
<keyword evidence="11" id="KW-0456">Lyase</keyword>
<comment type="catalytic activity">
    <reaction evidence="13">
        <text>a (3S)-3-hydroxyacyl-CoA + NAD(+) = a 3-oxoacyl-CoA + NADH + H(+)</text>
        <dbReference type="Rhea" id="RHEA:22432"/>
        <dbReference type="ChEBI" id="CHEBI:15378"/>
        <dbReference type="ChEBI" id="CHEBI:57318"/>
        <dbReference type="ChEBI" id="CHEBI:57540"/>
        <dbReference type="ChEBI" id="CHEBI:57945"/>
        <dbReference type="ChEBI" id="CHEBI:90726"/>
        <dbReference type="EC" id="1.1.1.35"/>
    </reaction>
</comment>
<dbReference type="FunFam" id="3.40.50.720:FF:000009">
    <property type="entry name" value="Fatty oxidation complex, alpha subunit"/>
    <property type="match status" value="1"/>
</dbReference>
<sequence length="696" mass="73712">MAAEAESTAPAGEQQTLVKFEREDGVLIAIIDNPPVNAGSWGVRQGLADAMALATQDNGIEAVMIIGGGKTFISGSDIREFGKPLREPQVPQVIQAIECCPKPVIAAIHGAGLGGGYEIALACDYRIAAQDAVVGLPEVRLGIIPGAGGTQRLPRLTGMSTAIGLITSARRVPAPEAAKLGMIDAVATGDLRLEALRAAKALAGEKRRVRDLPIPNEEEERIRAAEAAAMKGARGLLSVPAALRVLREGAGIGFDAALALERAAFDELRYGEQATALRHQFFAERQAQQVAGLEKVAPRNIETVGILGAGTMGSGIAIAFLDAGYRVILIDRTDEALAAGRARIGENYAKSVAAGRIAQDRATQTLARIETTTDNEALARCDLLLEAVFEEYDVKLPVMRQLGALAKPGAIIASNTSYLDLDRLAEASGRAQDVVGLHFFSPAHIMKLLEVVRGARTSPEVVATALAIGKRLKKATVVAGVGEGFIGNRIYAAYRRHCEFMVEDGAAPEQIDSALERFGFAMGPFAVSDLSGLDIAWKMRQRLAATRDPRTRYVMIADWLCEAGRLGRKTGGGWYDYPPAGGRGTPALETARIVAECRTASGRPQRPFTDDEIVRRALAAMANEAALLLAEGIAQRASDIDLAMVNGYGFPAYRGGPLFWAARQPPAVLEAAMDELAQAAGFGFHRADLAPVLAGA</sequence>
<evidence type="ECO:0000256" key="3">
    <source>
        <dbReference type="ARBA" id="ARBA00008750"/>
    </source>
</evidence>
<feature type="domain" description="3-hydroxyacyl-CoA dehydrogenase C-terminal" evidence="15">
    <location>
        <begin position="484"/>
        <end position="577"/>
    </location>
</feature>
<dbReference type="Proteomes" id="UP000584824">
    <property type="component" value="Unassembled WGS sequence"/>
</dbReference>
<keyword evidence="18" id="KW-1185">Reference proteome</keyword>
<dbReference type="Gene3D" id="3.90.226.10">
    <property type="entry name" value="2-enoyl-CoA Hydratase, Chain A, domain 1"/>
    <property type="match status" value="1"/>
</dbReference>
<keyword evidence="7" id="KW-0520">NAD</keyword>
<dbReference type="UniPathway" id="UPA00659"/>
<evidence type="ECO:0000256" key="14">
    <source>
        <dbReference type="RuleBase" id="RU003707"/>
    </source>
</evidence>
<dbReference type="Gene3D" id="1.10.1040.50">
    <property type="match status" value="1"/>
</dbReference>
<dbReference type="Pfam" id="PF00378">
    <property type="entry name" value="ECH_1"/>
    <property type="match status" value="1"/>
</dbReference>
<dbReference type="AlphaFoldDB" id="A0A7W6P466"/>
<name>A0A7W6P466_9HYPH</name>
<accession>A0A7W6P466</accession>
<evidence type="ECO:0000256" key="8">
    <source>
        <dbReference type="ARBA" id="ARBA00023098"/>
    </source>
</evidence>
<dbReference type="PANTHER" id="PTHR23309:SF51">
    <property type="entry name" value="3-HYDROXYACYL-COA DEHYDROGENASE-RELATED"/>
    <property type="match status" value="1"/>
</dbReference>
<dbReference type="CDD" id="cd06558">
    <property type="entry name" value="crotonase-like"/>
    <property type="match status" value="1"/>
</dbReference>
<evidence type="ECO:0000256" key="5">
    <source>
        <dbReference type="ARBA" id="ARBA00022963"/>
    </source>
</evidence>
<evidence type="ECO:0000256" key="4">
    <source>
        <dbReference type="ARBA" id="ARBA00022832"/>
    </source>
</evidence>
<keyword evidence="5" id="KW-0442">Lipid degradation</keyword>
<dbReference type="EC" id="1.1.1.35" evidence="17"/>
<dbReference type="InterPro" id="IPR008927">
    <property type="entry name" value="6-PGluconate_DH-like_C_sf"/>
</dbReference>
<dbReference type="GO" id="GO:0016853">
    <property type="term" value="F:isomerase activity"/>
    <property type="evidence" value="ECO:0007669"/>
    <property type="project" value="UniProtKB-KW"/>
</dbReference>
<dbReference type="InterPro" id="IPR029045">
    <property type="entry name" value="ClpP/crotonase-like_dom_sf"/>
</dbReference>
<protein>
    <submittedName>
        <fullName evidence="17">3-hydroxyacyl-CoA dehydrogenase</fullName>
        <ecNumber evidence="17">1.1.1.35</ecNumber>
    </submittedName>
</protein>
<dbReference type="SUPFAM" id="SSF51735">
    <property type="entry name" value="NAD(P)-binding Rossmann-fold domains"/>
    <property type="match status" value="1"/>
</dbReference>
<dbReference type="PANTHER" id="PTHR23309">
    <property type="entry name" value="3-HYDROXYACYL-COA DEHYROGENASE"/>
    <property type="match status" value="1"/>
</dbReference>
<dbReference type="PROSITE" id="PS00166">
    <property type="entry name" value="ENOYL_COA_HYDRATASE"/>
    <property type="match status" value="1"/>
</dbReference>
<dbReference type="GO" id="GO:0004300">
    <property type="term" value="F:enoyl-CoA hydratase activity"/>
    <property type="evidence" value="ECO:0007669"/>
    <property type="project" value="UniProtKB-ARBA"/>
</dbReference>
<evidence type="ECO:0000256" key="11">
    <source>
        <dbReference type="ARBA" id="ARBA00023239"/>
    </source>
</evidence>
<dbReference type="SUPFAM" id="SSF52096">
    <property type="entry name" value="ClpP/crotonase"/>
    <property type="match status" value="1"/>
</dbReference>
<evidence type="ECO:0000256" key="2">
    <source>
        <dbReference type="ARBA" id="ARBA00005005"/>
    </source>
</evidence>
<reference evidence="17 18" key="1">
    <citation type="submission" date="2020-08" db="EMBL/GenBank/DDBJ databases">
        <title>Genomic Encyclopedia of Type Strains, Phase IV (KMG-IV): sequencing the most valuable type-strain genomes for metagenomic binning, comparative biology and taxonomic classification.</title>
        <authorList>
            <person name="Goeker M."/>
        </authorList>
    </citation>
    <scope>NUCLEOTIDE SEQUENCE [LARGE SCALE GENOMIC DNA]</scope>
    <source>
        <strain evidence="17 18">DSM 26385</strain>
    </source>
</reference>
<gene>
    <name evidence="17" type="ORF">GGQ66_004136</name>
</gene>
<dbReference type="FunFam" id="1.10.1040.50:FF:000006">
    <property type="entry name" value="Peroxisomal bifunctional enzyme"/>
    <property type="match status" value="1"/>
</dbReference>
<dbReference type="Gene3D" id="3.40.50.720">
    <property type="entry name" value="NAD(P)-binding Rossmann-like Domain"/>
    <property type="match status" value="1"/>
</dbReference>